<dbReference type="InterPro" id="IPR012677">
    <property type="entry name" value="Nucleotide-bd_a/b_plait_sf"/>
</dbReference>
<comment type="caution">
    <text evidence="4">The sequence shown here is derived from an EMBL/GenBank/DDBJ whole genome shotgun (WGS) entry which is preliminary data.</text>
</comment>
<reference evidence="4 5" key="1">
    <citation type="journal article" date="2024" name="Nat. Commun.">
        <title>Phylogenomics reveals the evolutionary origins of lichenization in chlorophyte algae.</title>
        <authorList>
            <person name="Puginier C."/>
            <person name="Libourel C."/>
            <person name="Otte J."/>
            <person name="Skaloud P."/>
            <person name="Haon M."/>
            <person name="Grisel S."/>
            <person name="Petersen M."/>
            <person name="Berrin J.G."/>
            <person name="Delaux P.M."/>
            <person name="Dal Grande F."/>
            <person name="Keller J."/>
        </authorList>
    </citation>
    <scope>NUCLEOTIDE SEQUENCE [LARGE SCALE GENOMIC DNA]</scope>
    <source>
        <strain evidence="4 5">SAG 245.80</strain>
    </source>
</reference>
<dbReference type="InterPro" id="IPR000504">
    <property type="entry name" value="RRM_dom"/>
</dbReference>
<feature type="domain" description="RRM" evidence="3">
    <location>
        <begin position="154"/>
        <end position="229"/>
    </location>
</feature>
<dbReference type="Gene3D" id="3.30.70.330">
    <property type="match status" value="1"/>
</dbReference>
<dbReference type="PROSITE" id="PS50102">
    <property type="entry name" value="RRM"/>
    <property type="match status" value="1"/>
</dbReference>
<dbReference type="AlphaFoldDB" id="A0AAW1RX19"/>
<dbReference type="Proteomes" id="UP001445335">
    <property type="component" value="Unassembled WGS sequence"/>
</dbReference>
<feature type="region of interest" description="Disordered" evidence="2">
    <location>
        <begin position="103"/>
        <end position="146"/>
    </location>
</feature>
<organism evidence="4 5">
    <name type="scientific">Elliptochloris bilobata</name>
    <dbReference type="NCBI Taxonomy" id="381761"/>
    <lineage>
        <taxon>Eukaryota</taxon>
        <taxon>Viridiplantae</taxon>
        <taxon>Chlorophyta</taxon>
        <taxon>core chlorophytes</taxon>
        <taxon>Trebouxiophyceae</taxon>
        <taxon>Trebouxiophyceae incertae sedis</taxon>
        <taxon>Elliptochloris clade</taxon>
        <taxon>Elliptochloris</taxon>
    </lineage>
</organism>
<keyword evidence="1" id="KW-0694">RNA-binding</keyword>
<evidence type="ECO:0000313" key="4">
    <source>
        <dbReference type="EMBL" id="KAK9838330.1"/>
    </source>
</evidence>
<evidence type="ECO:0000259" key="3">
    <source>
        <dbReference type="PROSITE" id="PS50102"/>
    </source>
</evidence>
<dbReference type="SUPFAM" id="SSF54928">
    <property type="entry name" value="RNA-binding domain, RBD"/>
    <property type="match status" value="1"/>
</dbReference>
<evidence type="ECO:0000256" key="2">
    <source>
        <dbReference type="SAM" id="MobiDB-lite"/>
    </source>
</evidence>
<feature type="region of interest" description="Disordered" evidence="2">
    <location>
        <begin position="1"/>
        <end position="26"/>
    </location>
</feature>
<name>A0AAW1RX19_9CHLO</name>
<dbReference type="InterPro" id="IPR035979">
    <property type="entry name" value="RBD_domain_sf"/>
</dbReference>
<sequence>MDGDLVVHGKASRPEKTGKAADNGPALHASWLPKLQDAIEAAERARSRADESSARTLQAQRQMRSDAAALATAQEALTKLCREMCAAEGALAANGIPAGLTPLTPLAPTPAHPVRRGGRGRPGEAAPAERATSSAEAPAAADGDVKSQAPAVGNVLWVGGMGKGTSKEAIKRAFGEWGVEAVHLPDGADVATKGFAFLTFPTPEKATAAQETMDGAAIADGGKPIIVQG</sequence>
<dbReference type="CDD" id="cd00590">
    <property type="entry name" value="RRM_SF"/>
    <property type="match status" value="1"/>
</dbReference>
<evidence type="ECO:0000256" key="1">
    <source>
        <dbReference type="PROSITE-ProRule" id="PRU00176"/>
    </source>
</evidence>
<proteinExistence type="predicted"/>
<keyword evidence="5" id="KW-1185">Reference proteome</keyword>
<protein>
    <recommendedName>
        <fullName evidence="3">RRM domain-containing protein</fullName>
    </recommendedName>
</protein>
<dbReference type="SMART" id="SM00360">
    <property type="entry name" value="RRM"/>
    <property type="match status" value="1"/>
</dbReference>
<evidence type="ECO:0000313" key="5">
    <source>
        <dbReference type="Proteomes" id="UP001445335"/>
    </source>
</evidence>
<accession>A0AAW1RX19</accession>
<dbReference type="GO" id="GO:0003723">
    <property type="term" value="F:RNA binding"/>
    <property type="evidence" value="ECO:0007669"/>
    <property type="project" value="UniProtKB-UniRule"/>
</dbReference>
<feature type="compositionally biased region" description="Low complexity" evidence="2">
    <location>
        <begin position="123"/>
        <end position="141"/>
    </location>
</feature>
<dbReference type="Pfam" id="PF00076">
    <property type="entry name" value="RRM_1"/>
    <property type="match status" value="1"/>
</dbReference>
<gene>
    <name evidence="4" type="ORF">WJX81_004922</name>
</gene>
<dbReference type="EMBL" id="JALJOU010000019">
    <property type="protein sequence ID" value="KAK9838330.1"/>
    <property type="molecule type" value="Genomic_DNA"/>
</dbReference>